<evidence type="ECO:0000313" key="4">
    <source>
        <dbReference type="Proteomes" id="UP001314263"/>
    </source>
</evidence>
<evidence type="ECO:0000256" key="1">
    <source>
        <dbReference type="SAM" id="MobiDB-lite"/>
    </source>
</evidence>
<protein>
    <recommendedName>
        <fullName evidence="2">FAS1 domain-containing protein</fullName>
    </recommendedName>
</protein>
<feature type="compositionally biased region" description="Acidic residues" evidence="1">
    <location>
        <begin position="300"/>
        <end position="310"/>
    </location>
</feature>
<comment type="caution">
    <text evidence="3">The sequence shown here is derived from an EMBL/GenBank/DDBJ whole genome shotgun (WGS) entry which is preliminary data.</text>
</comment>
<sequence length="754" mass="81291">MQPKWLGIRSCILLLLGICVLGGIYQTSRGMHVPKCRSISDVVASDRRLTSLAETLRRAHFSELLGDECLSATFFAPTSQAIARSNWGDLASPGPNITGSLLYHLIPFEVAIPYAATELPTALGMDARLLLQPRLLIPQRSQVEALGVVAPASENYTRPSSILDTIDTCEGVVHVIDAVLKPPPDALARAVVYQALQDFGVKGSMTPARRLGLRCRGDGIPRARLRLLVGEKAYREEGPEAGQGAVASQEVPNALEQALTVAKGAAEEHAEADKIMEMRERRKRAEKRKIEREKRQKEQEELESGSLEEDAIDSAEKAMIQAEASQAADLRDARKAFMVAQQLPAPVQERAPHWLASTQFALDKVQEGLASASKADVARVGKIAVAANVAMRLSEAYMAQQLAFTMVKSADWSSALTGGLTLLGNTSIGMEWVFNHQSAQNDVLAAVAKLGRLVALWRKRDQALKDKAAGKDKGRILDQLESMLEKLPESEVQQVYALLDLPIDELRAKAAEERQRSEQGPMKGALGGKKKRKKVEEEVASAQGLLQQAYVTLGEQQRVAGGLQAAQEGKVDLQADTGQAAAQDASAHQPEQGQGQGGASAVVAEAKDAVSSVELQRQRAKKQSRGQQKQQGPHPLLADEPVQDGVKPEQQQGVQLAPGEKATEREAQQQGPHPLLAEEVVESGKKPGQQQGLQLSQAGTLAGEGQHAQQQPQQQQGPHVLLDEKLTEAEEAAAAERMQGIAAGARQDESQQQA</sequence>
<dbReference type="Proteomes" id="UP001314263">
    <property type="component" value="Unassembled WGS sequence"/>
</dbReference>
<proteinExistence type="predicted"/>
<feature type="region of interest" description="Disordered" evidence="1">
    <location>
        <begin position="574"/>
        <end position="754"/>
    </location>
</feature>
<dbReference type="AlphaFoldDB" id="A0AAV1HS58"/>
<evidence type="ECO:0000313" key="3">
    <source>
        <dbReference type="EMBL" id="CAK0732452.1"/>
    </source>
</evidence>
<dbReference type="Pfam" id="PF02469">
    <property type="entry name" value="Fasciclin"/>
    <property type="match status" value="1"/>
</dbReference>
<accession>A0AAV1HS58</accession>
<feature type="region of interest" description="Disordered" evidence="1">
    <location>
        <begin position="510"/>
        <end position="532"/>
    </location>
</feature>
<dbReference type="InterPro" id="IPR036378">
    <property type="entry name" value="FAS1_dom_sf"/>
</dbReference>
<dbReference type="Gene3D" id="2.30.180.10">
    <property type="entry name" value="FAS1 domain"/>
    <property type="match status" value="1"/>
</dbReference>
<dbReference type="SUPFAM" id="SSF82153">
    <property type="entry name" value="FAS1 domain"/>
    <property type="match status" value="1"/>
</dbReference>
<gene>
    <name evidence="3" type="ORF">CVIRNUC_000133</name>
</gene>
<name>A0AAV1HS58_9CHLO</name>
<dbReference type="InterPro" id="IPR000782">
    <property type="entry name" value="FAS1_domain"/>
</dbReference>
<organism evidence="3 4">
    <name type="scientific">Coccomyxa viridis</name>
    <dbReference type="NCBI Taxonomy" id="1274662"/>
    <lineage>
        <taxon>Eukaryota</taxon>
        <taxon>Viridiplantae</taxon>
        <taxon>Chlorophyta</taxon>
        <taxon>core chlorophytes</taxon>
        <taxon>Trebouxiophyceae</taxon>
        <taxon>Trebouxiophyceae incertae sedis</taxon>
        <taxon>Coccomyxaceae</taxon>
        <taxon>Coccomyxa</taxon>
    </lineage>
</organism>
<feature type="compositionally biased region" description="Low complexity" evidence="1">
    <location>
        <begin position="574"/>
        <end position="604"/>
    </location>
</feature>
<reference evidence="3 4" key="1">
    <citation type="submission" date="2023-10" db="EMBL/GenBank/DDBJ databases">
        <authorList>
            <person name="Maclean D."/>
            <person name="Macfadyen A."/>
        </authorList>
    </citation>
    <scope>NUCLEOTIDE SEQUENCE [LARGE SCALE GENOMIC DNA]</scope>
</reference>
<feature type="domain" description="FAS1" evidence="2">
    <location>
        <begin position="36"/>
        <end position="180"/>
    </location>
</feature>
<evidence type="ECO:0000259" key="2">
    <source>
        <dbReference type="PROSITE" id="PS50213"/>
    </source>
</evidence>
<dbReference type="PROSITE" id="PS50213">
    <property type="entry name" value="FAS1"/>
    <property type="match status" value="1"/>
</dbReference>
<feature type="compositionally biased region" description="Basic and acidic residues" evidence="1">
    <location>
        <begin position="288"/>
        <end position="299"/>
    </location>
</feature>
<dbReference type="EMBL" id="CAUYUE010000001">
    <property type="protein sequence ID" value="CAK0732452.1"/>
    <property type="molecule type" value="Genomic_DNA"/>
</dbReference>
<feature type="compositionally biased region" description="Low complexity" evidence="1">
    <location>
        <begin position="686"/>
        <end position="719"/>
    </location>
</feature>
<keyword evidence="4" id="KW-1185">Reference proteome</keyword>
<feature type="region of interest" description="Disordered" evidence="1">
    <location>
        <begin position="286"/>
        <end position="310"/>
    </location>
</feature>